<organism evidence="3 4">
    <name type="scientific">Paenibacillus sacheonensis</name>
    <dbReference type="NCBI Taxonomy" id="742054"/>
    <lineage>
        <taxon>Bacteria</taxon>
        <taxon>Bacillati</taxon>
        <taxon>Bacillota</taxon>
        <taxon>Bacilli</taxon>
        <taxon>Bacillales</taxon>
        <taxon>Paenibacillaceae</taxon>
        <taxon>Paenibacillus</taxon>
    </lineage>
</organism>
<dbReference type="InterPro" id="IPR009061">
    <property type="entry name" value="DNA-bd_dom_put_sf"/>
</dbReference>
<evidence type="ECO:0000256" key="1">
    <source>
        <dbReference type="ARBA" id="ARBA00023125"/>
    </source>
</evidence>
<dbReference type="PANTHER" id="PTHR30204:SF90">
    <property type="entry name" value="HTH-TYPE TRANSCRIPTIONAL ACTIVATOR MTA"/>
    <property type="match status" value="1"/>
</dbReference>
<dbReference type="InterPro" id="IPR047057">
    <property type="entry name" value="MerR_fam"/>
</dbReference>
<reference evidence="3 4" key="1">
    <citation type="submission" date="2020-01" db="EMBL/GenBank/DDBJ databases">
        <title>Paenibacillus soybeanensis sp. nov. isolated from the nodules of soybean (Glycine max(L.) Merr).</title>
        <authorList>
            <person name="Wang H."/>
        </authorList>
    </citation>
    <scope>NUCLEOTIDE SEQUENCE [LARGE SCALE GENOMIC DNA]</scope>
    <source>
        <strain evidence="3 4">DSM 23054</strain>
    </source>
</reference>
<dbReference type="InterPro" id="IPR000551">
    <property type="entry name" value="MerR-type_HTH_dom"/>
</dbReference>
<dbReference type="Gene3D" id="1.10.1660.10">
    <property type="match status" value="1"/>
</dbReference>
<evidence type="ECO:0000313" key="3">
    <source>
        <dbReference type="EMBL" id="NBC70890.1"/>
    </source>
</evidence>
<keyword evidence="4" id="KW-1185">Reference proteome</keyword>
<dbReference type="OrthoDB" id="9814833at2"/>
<dbReference type="GO" id="GO:0003677">
    <property type="term" value="F:DNA binding"/>
    <property type="evidence" value="ECO:0007669"/>
    <property type="project" value="UniProtKB-KW"/>
</dbReference>
<dbReference type="AlphaFoldDB" id="A0A7X5C247"/>
<proteinExistence type="predicted"/>
<dbReference type="PANTHER" id="PTHR30204">
    <property type="entry name" value="REDOX-CYCLING DRUG-SENSING TRANSCRIPTIONAL ACTIVATOR SOXR"/>
    <property type="match status" value="1"/>
</dbReference>
<evidence type="ECO:0000259" key="2">
    <source>
        <dbReference type="PROSITE" id="PS50937"/>
    </source>
</evidence>
<protein>
    <submittedName>
        <fullName evidence="3">MerR family transcriptional regulator</fullName>
    </submittedName>
</protein>
<name>A0A7X5C247_9BACL</name>
<gene>
    <name evidence="3" type="ORF">GT003_17965</name>
</gene>
<dbReference type="Proteomes" id="UP000558113">
    <property type="component" value="Unassembled WGS sequence"/>
</dbReference>
<accession>A0A7X5C247</accession>
<dbReference type="CDD" id="cd01106">
    <property type="entry name" value="HTH_TipAL-Mta"/>
    <property type="match status" value="1"/>
</dbReference>
<sequence length="248" mass="28201">MRYSVKELSALSGVTIKTLHHYHKLGLLPPGEISEAGYRYYGMKELERLQRILFYKTLDFPLAQIKELLAEERDSDTVLRRQRMLLLGRKQRLETVIRTLSNTLESTRRGEVMQVSDMFEGFGSEAEWKAALAEQRDYLKANYGVELTESLPEPAALNEQAQEAARFMSEMAELLRSGAKHRDPRVRELIGGHLAFMQAHGHAAAPDEFAAQTRFFLEDEFHLQMLESQQTGLAYYLHACAASYAAGS</sequence>
<dbReference type="SUPFAM" id="SSF46955">
    <property type="entry name" value="Putative DNA-binding domain"/>
    <property type="match status" value="1"/>
</dbReference>
<dbReference type="EMBL" id="JAAAMU010000009">
    <property type="protein sequence ID" value="NBC70890.1"/>
    <property type="molecule type" value="Genomic_DNA"/>
</dbReference>
<feature type="domain" description="HTH merR-type" evidence="2">
    <location>
        <begin position="1"/>
        <end position="71"/>
    </location>
</feature>
<keyword evidence="1" id="KW-0238">DNA-binding</keyword>
<dbReference type="SUPFAM" id="SSF89082">
    <property type="entry name" value="Antibiotic binding domain of TipA-like multidrug resistance regulators"/>
    <property type="match status" value="1"/>
</dbReference>
<dbReference type="InterPro" id="IPR036244">
    <property type="entry name" value="TipA-like_antibiotic-bd"/>
</dbReference>
<dbReference type="GO" id="GO:0003700">
    <property type="term" value="F:DNA-binding transcription factor activity"/>
    <property type="evidence" value="ECO:0007669"/>
    <property type="project" value="InterPro"/>
</dbReference>
<dbReference type="SMART" id="SM00422">
    <property type="entry name" value="HTH_MERR"/>
    <property type="match status" value="1"/>
</dbReference>
<dbReference type="PROSITE" id="PS50937">
    <property type="entry name" value="HTH_MERR_2"/>
    <property type="match status" value="1"/>
</dbReference>
<comment type="caution">
    <text evidence="3">The sequence shown here is derived from an EMBL/GenBank/DDBJ whole genome shotgun (WGS) entry which is preliminary data.</text>
</comment>
<dbReference type="Pfam" id="PF13411">
    <property type="entry name" value="MerR_1"/>
    <property type="match status" value="1"/>
</dbReference>
<dbReference type="RefSeq" id="WP_161700579.1">
    <property type="nucleotide sequence ID" value="NZ_JAAAMU010000009.1"/>
</dbReference>
<evidence type="ECO:0000313" key="4">
    <source>
        <dbReference type="Proteomes" id="UP000558113"/>
    </source>
</evidence>